<organism evidence="2 3">
    <name type="scientific">Corynebacterium anserum</name>
    <dbReference type="NCBI Taxonomy" id="2684406"/>
    <lineage>
        <taxon>Bacteria</taxon>
        <taxon>Bacillati</taxon>
        <taxon>Actinomycetota</taxon>
        <taxon>Actinomycetes</taxon>
        <taxon>Mycobacteriales</taxon>
        <taxon>Corynebacteriaceae</taxon>
        <taxon>Corynebacterium</taxon>
    </lineage>
</organism>
<feature type="region of interest" description="Disordered" evidence="1">
    <location>
        <begin position="1"/>
        <end position="32"/>
    </location>
</feature>
<gene>
    <name evidence="2" type="ORF">GP473_01450</name>
</gene>
<dbReference type="AlphaFoldDB" id="A0A7G7YM18"/>
<accession>A0A7G7YM18</accession>
<proteinExistence type="predicted"/>
<reference evidence="2 3" key="1">
    <citation type="submission" date="2019-12" db="EMBL/GenBank/DDBJ databases">
        <title>Corynebacterium sp. nov., isolated from feces of the Anser Albifrons in China.</title>
        <authorList>
            <person name="Liu Q."/>
        </authorList>
    </citation>
    <scope>NUCLEOTIDE SEQUENCE [LARGE SCALE GENOMIC DNA]</scope>
    <source>
        <strain evidence="2 3">23H37-10</strain>
    </source>
</reference>
<evidence type="ECO:0000256" key="1">
    <source>
        <dbReference type="SAM" id="MobiDB-lite"/>
    </source>
</evidence>
<dbReference type="Proteomes" id="UP000515275">
    <property type="component" value="Chromosome"/>
</dbReference>
<dbReference type="EMBL" id="CP046883">
    <property type="protein sequence ID" value="QNH95538.1"/>
    <property type="molecule type" value="Genomic_DNA"/>
</dbReference>
<dbReference type="KEGG" id="cans:GP473_01450"/>
<evidence type="ECO:0000313" key="2">
    <source>
        <dbReference type="EMBL" id="QNH95538.1"/>
    </source>
</evidence>
<protein>
    <submittedName>
        <fullName evidence="2">Uncharacterized protein</fullName>
    </submittedName>
</protein>
<keyword evidence="3" id="KW-1185">Reference proteome</keyword>
<evidence type="ECO:0000313" key="3">
    <source>
        <dbReference type="Proteomes" id="UP000515275"/>
    </source>
</evidence>
<sequence length="77" mass="8678">MQEEFPPAIDSSAKQMVKVKDNPPVSATTRKGKLWRGPTIPLSFLSTVRIAREFDQECLPFSEQAAINQEVYLKSPQ</sequence>
<name>A0A7G7YM18_9CORY</name>